<name>Q2G3X1_NOVAD</name>
<evidence type="ECO:0000313" key="2">
    <source>
        <dbReference type="Proteomes" id="UP000009134"/>
    </source>
</evidence>
<gene>
    <name evidence="1" type="ordered locus">Saro_3017</name>
</gene>
<sequence length="95" mass="10457">MEATMTAHSSIRAGNALDRIAGLDDRDLLMLIDRALDHLSEDLADSIAPGLAQAFDAIEEGRSYQHVYPAGLPLRDWSAWNAHRDQRLAKLMGDA</sequence>
<dbReference type="HOGENOM" id="CLU_2370045_0_0_5"/>
<dbReference type="AlphaFoldDB" id="Q2G3X1"/>
<evidence type="ECO:0000313" key="1">
    <source>
        <dbReference type="EMBL" id="ABD27452.1"/>
    </source>
</evidence>
<organism evidence="1 2">
    <name type="scientific">Novosphingobium aromaticivorans (strain ATCC 700278 / DSM 12444 / CCUG 56034 / CIP 105152 / NBRC 16084 / F199)</name>
    <dbReference type="NCBI Taxonomy" id="279238"/>
    <lineage>
        <taxon>Bacteria</taxon>
        <taxon>Pseudomonadati</taxon>
        <taxon>Pseudomonadota</taxon>
        <taxon>Alphaproteobacteria</taxon>
        <taxon>Sphingomonadales</taxon>
        <taxon>Sphingomonadaceae</taxon>
        <taxon>Novosphingobium</taxon>
    </lineage>
</organism>
<accession>Q2G3X1</accession>
<keyword evidence="2" id="KW-1185">Reference proteome</keyword>
<dbReference type="Proteomes" id="UP000009134">
    <property type="component" value="Chromosome"/>
</dbReference>
<dbReference type="STRING" id="279238.Saro_3017"/>
<proteinExistence type="predicted"/>
<dbReference type="KEGG" id="nar:Saro_3017"/>
<reference evidence="2" key="1">
    <citation type="submission" date="2006-01" db="EMBL/GenBank/DDBJ databases">
        <title>Complete sequence of Novosphingobium aromaticivorans DSM 12444.</title>
        <authorList>
            <consortium name="US DOE Joint Genome Institute"/>
            <person name="Copeland A."/>
            <person name="Lucas S."/>
            <person name="Lapidus A."/>
            <person name="Barry K."/>
            <person name="Detter J.C."/>
            <person name="Glavina T."/>
            <person name="Hammon N."/>
            <person name="Israni S."/>
            <person name="Pitluck S."/>
            <person name="Chain P."/>
            <person name="Malfatti S."/>
            <person name="Shin M."/>
            <person name="Vergez L."/>
            <person name="Schmutz J."/>
            <person name="Larimer F."/>
            <person name="Land M."/>
            <person name="Kyrpides N."/>
            <person name="Ivanova N."/>
            <person name="Fredrickson J."/>
            <person name="Balkwill D."/>
            <person name="Romine M.F."/>
            <person name="Richardson P."/>
        </authorList>
    </citation>
    <scope>NUCLEOTIDE SEQUENCE [LARGE SCALE GENOMIC DNA]</scope>
    <source>
        <strain evidence="2">ATCC 700278 / DSM 12444 / CCUG 56034 / CIP 105152 / NBRC 16084 / F199</strain>
    </source>
</reference>
<protein>
    <submittedName>
        <fullName evidence="1">Uncharacterized protein</fullName>
    </submittedName>
</protein>
<dbReference type="EMBL" id="CP000248">
    <property type="protein sequence ID" value="ABD27452.1"/>
    <property type="molecule type" value="Genomic_DNA"/>
</dbReference>